<dbReference type="GO" id="GO:0061685">
    <property type="term" value="F:diphthine methylesterase activity"/>
    <property type="evidence" value="ECO:0007669"/>
    <property type="project" value="TreeGrafter"/>
</dbReference>
<dbReference type="GO" id="GO:0005737">
    <property type="term" value="C:cytoplasm"/>
    <property type="evidence" value="ECO:0007669"/>
    <property type="project" value="TreeGrafter"/>
</dbReference>
<comment type="pathway">
    <text evidence="3">Protein modification.</text>
</comment>
<dbReference type="Ensembl" id="ENSSGRT00000049941.1">
    <property type="protein sequence ID" value="ENSSGRP00000046686.1"/>
    <property type="gene ID" value="ENSSGRG00000024977.1"/>
</dbReference>
<dbReference type="AlphaFoldDB" id="A0A672N6B3"/>
<dbReference type="InterPro" id="IPR052415">
    <property type="entry name" value="Diphthine_MTase"/>
</dbReference>
<proteinExistence type="predicted"/>
<protein>
    <submittedName>
        <fullName evidence="4">Uncharacterized protein</fullName>
    </submittedName>
</protein>
<dbReference type="InParanoid" id="A0A672N6B3"/>
<sequence length="68" mass="7882">MGWQSRTRTLQVFDTELSADTVEWCPIAQCSHVLACGTYPLQKSPRLKRCFLLTTQRRDTPAILDLKW</sequence>
<organism evidence="4 5">
    <name type="scientific">Sinocyclocheilus grahami</name>
    <name type="common">Dianchi golden-line fish</name>
    <name type="synonym">Barbus grahami</name>
    <dbReference type="NCBI Taxonomy" id="75366"/>
    <lineage>
        <taxon>Eukaryota</taxon>
        <taxon>Metazoa</taxon>
        <taxon>Chordata</taxon>
        <taxon>Craniata</taxon>
        <taxon>Vertebrata</taxon>
        <taxon>Euteleostomi</taxon>
        <taxon>Actinopterygii</taxon>
        <taxon>Neopterygii</taxon>
        <taxon>Teleostei</taxon>
        <taxon>Ostariophysi</taxon>
        <taxon>Cypriniformes</taxon>
        <taxon>Cyprinidae</taxon>
        <taxon>Cyprininae</taxon>
        <taxon>Sinocyclocheilus</taxon>
    </lineage>
</organism>
<evidence type="ECO:0000313" key="4">
    <source>
        <dbReference type="Ensembl" id="ENSSGRP00000046686.1"/>
    </source>
</evidence>
<accession>A0A672N6B3</accession>
<evidence type="ECO:0000256" key="2">
    <source>
        <dbReference type="ARBA" id="ARBA00022737"/>
    </source>
</evidence>
<dbReference type="PANTHER" id="PTHR46042">
    <property type="entry name" value="DIPHTHINE METHYLTRANSFERASE"/>
    <property type="match status" value="1"/>
</dbReference>
<reference evidence="4" key="1">
    <citation type="submission" date="2025-08" db="UniProtKB">
        <authorList>
            <consortium name="Ensembl"/>
        </authorList>
    </citation>
    <scope>IDENTIFICATION</scope>
</reference>
<dbReference type="Proteomes" id="UP000472262">
    <property type="component" value="Unassembled WGS sequence"/>
</dbReference>
<name>A0A672N6B3_SINGR</name>
<keyword evidence="2" id="KW-0677">Repeat</keyword>
<dbReference type="GO" id="GO:0017183">
    <property type="term" value="P:protein histidyl modification to diphthamide"/>
    <property type="evidence" value="ECO:0007669"/>
    <property type="project" value="TreeGrafter"/>
</dbReference>
<evidence type="ECO:0000313" key="5">
    <source>
        <dbReference type="Proteomes" id="UP000472262"/>
    </source>
</evidence>
<evidence type="ECO:0000256" key="3">
    <source>
        <dbReference type="ARBA" id="ARBA00043952"/>
    </source>
</evidence>
<keyword evidence="5" id="KW-1185">Reference proteome</keyword>
<dbReference type="PANTHER" id="PTHR46042:SF1">
    <property type="entry name" value="DIPHTHINE METHYLTRANSFERASE"/>
    <property type="match status" value="1"/>
</dbReference>
<evidence type="ECO:0000256" key="1">
    <source>
        <dbReference type="ARBA" id="ARBA00022574"/>
    </source>
</evidence>
<reference evidence="4" key="2">
    <citation type="submission" date="2025-09" db="UniProtKB">
        <authorList>
            <consortium name="Ensembl"/>
        </authorList>
    </citation>
    <scope>IDENTIFICATION</scope>
</reference>
<keyword evidence="1" id="KW-0853">WD repeat</keyword>